<evidence type="ECO:0000313" key="2">
    <source>
        <dbReference type="Proteomes" id="UP000292345"/>
    </source>
</evidence>
<dbReference type="AlphaFoldDB" id="A0A4Q7EDM0"/>
<organism evidence="1 2">
    <name type="scientific">Pseudoalteromonas rubra</name>
    <dbReference type="NCBI Taxonomy" id="43658"/>
    <lineage>
        <taxon>Bacteria</taxon>
        <taxon>Pseudomonadati</taxon>
        <taxon>Pseudomonadota</taxon>
        <taxon>Gammaproteobacteria</taxon>
        <taxon>Alteromonadales</taxon>
        <taxon>Pseudoalteromonadaceae</taxon>
        <taxon>Pseudoalteromonas</taxon>
    </lineage>
</organism>
<dbReference type="SUPFAM" id="SSF53383">
    <property type="entry name" value="PLP-dependent transferases"/>
    <property type="match status" value="1"/>
</dbReference>
<dbReference type="Proteomes" id="UP000292345">
    <property type="component" value="Unassembled WGS sequence"/>
</dbReference>
<accession>A0A4Q7EDM0</accession>
<sequence length="347" mass="39801">MIGKRWEVGSEYHFETTSSSEFYEWPTSSIFVASGRTPVLLLKELLGNQVLHYPDFFCWDVIKFWESHGIKTKSYDVSFTDGRFKVNFSSVPLRGVVLAVNFFGCDDSKSWQDFKAENDIFLIEDHTHSPVSDWVKNSNADYAFSSLRKTLPISDGCIFWSPNSRDLPNAELPAFNSAIKIEAMKLKTEYLEGGNVDKQVFLDLFSEGESCIVKSEPSGISKQAFTQVFRGYPVDYIVTRKRNFETFLKALSDVTLKHINLLHYSHAETPFGAIFTCETAAVRARLRRYLIDNKVYCPVHWPQEKGKVTDKSFALAERIITIPIDQRYSLQDVVLVAQIINRFFENE</sequence>
<reference evidence="1 2" key="1">
    <citation type="submission" date="2018-01" db="EMBL/GenBank/DDBJ databases">
        <title>Co-occurrence of chitin degradation, pigmentation and bioactivity in marine Pseudoalteromonas.</title>
        <authorList>
            <person name="Paulsen S."/>
            <person name="Gram L."/>
            <person name="Machado H."/>
        </authorList>
    </citation>
    <scope>NUCLEOTIDE SEQUENCE [LARGE SCALE GENOMIC DNA]</scope>
    <source>
        <strain evidence="1 2">S1946</strain>
    </source>
</reference>
<dbReference type="InterPro" id="IPR015424">
    <property type="entry name" value="PyrdxlP-dep_Trfase"/>
</dbReference>
<dbReference type="EMBL" id="PPUZ01000024">
    <property type="protein sequence ID" value="RZM81186.1"/>
    <property type="molecule type" value="Genomic_DNA"/>
</dbReference>
<evidence type="ECO:0008006" key="3">
    <source>
        <dbReference type="Google" id="ProtNLM"/>
    </source>
</evidence>
<comment type="caution">
    <text evidence="1">The sequence shown here is derived from an EMBL/GenBank/DDBJ whole genome shotgun (WGS) entry which is preliminary data.</text>
</comment>
<proteinExistence type="predicted"/>
<protein>
    <recommendedName>
        <fullName evidence="3">DegT/DnrJ/EryC1/StrS aminotransferase family protein</fullName>
    </recommendedName>
</protein>
<dbReference type="InterPro" id="IPR015422">
    <property type="entry name" value="PyrdxlP-dep_Trfase_small"/>
</dbReference>
<dbReference type="Gene3D" id="3.90.1150.10">
    <property type="entry name" value="Aspartate Aminotransferase, domain 1"/>
    <property type="match status" value="1"/>
</dbReference>
<name>A0A4Q7EDM0_9GAMM</name>
<evidence type="ECO:0000313" key="1">
    <source>
        <dbReference type="EMBL" id="RZM81186.1"/>
    </source>
</evidence>
<gene>
    <name evidence="1" type="ORF">C3B51_09360</name>
</gene>
<dbReference type="RefSeq" id="WP_130244875.1">
    <property type="nucleotide sequence ID" value="NZ_PPUZ01000024.1"/>
</dbReference>